<evidence type="ECO:0000256" key="6">
    <source>
        <dbReference type="ARBA" id="ARBA00023277"/>
    </source>
</evidence>
<dbReference type="GO" id="GO:0005576">
    <property type="term" value="C:extracellular region"/>
    <property type="evidence" value="ECO:0007669"/>
    <property type="project" value="TreeGrafter"/>
</dbReference>
<evidence type="ECO:0000256" key="10">
    <source>
        <dbReference type="RuleBase" id="RU000489"/>
    </source>
</evidence>
<keyword evidence="6" id="KW-0119">Carbohydrate metabolism</keyword>
<dbReference type="GO" id="GO:0008061">
    <property type="term" value="F:chitin binding"/>
    <property type="evidence" value="ECO:0007669"/>
    <property type="project" value="UniProtKB-KW"/>
</dbReference>
<dbReference type="InterPro" id="IPR001223">
    <property type="entry name" value="Glyco_hydro18_cat"/>
</dbReference>
<dbReference type="EMBL" id="ML977587">
    <property type="protein sequence ID" value="KAF2000759.1"/>
    <property type="molecule type" value="Genomic_DNA"/>
</dbReference>
<evidence type="ECO:0000256" key="5">
    <source>
        <dbReference type="ARBA" id="ARBA00023024"/>
    </source>
</evidence>
<evidence type="ECO:0000256" key="9">
    <source>
        <dbReference type="ARBA" id="ARBA00025727"/>
    </source>
</evidence>
<dbReference type="SUPFAM" id="SSF51445">
    <property type="entry name" value="(Trans)glycosidases"/>
    <property type="match status" value="1"/>
</dbReference>
<keyword evidence="3" id="KW-0147">Chitin-binding</keyword>
<sequence length="414" mass="43730">MHSFTFAAATIAVSFLTSTVSAAFSAGSSKNVVVYWGQGYDQITLTEVCNDPSVDVVSIGFVNGFPKNTQDYPSTNFANACGPGYYTKPDGTVSGLLSNCAGIGPGIKTCQANGKKVLLSIGGGAPTDYYLPSVAVAQYFAKFLWGAFGPQTSAWVDAGKPRPFGDAVVDGFDLDIESFMSPAPNANYQYAYYDAFVNYLRATAFPTGPSTYYISAAPQCIVPDAHLATAIQNSKFDFIFVQFYNTPQCSARAGYNGLSNPSASPFTFKAWVDWLKTNSANPSVKLYIGLPAGPDGAPSDHPAYLTPTEAKDLINYYAATYPTIFGGVMLWEATVSVRNEICGKAYGTYIKDILNGKAISTACPTTTSSVVSSTTSTNIATPTGVSPDGSCGPTNGNTCKGYAGGECCSIWGYW</sequence>
<evidence type="ECO:0000313" key="14">
    <source>
        <dbReference type="Proteomes" id="UP000799779"/>
    </source>
</evidence>
<evidence type="ECO:0000256" key="4">
    <source>
        <dbReference type="ARBA" id="ARBA00022801"/>
    </source>
</evidence>
<evidence type="ECO:0000256" key="3">
    <source>
        <dbReference type="ARBA" id="ARBA00022669"/>
    </source>
</evidence>
<dbReference type="InterPro" id="IPR001579">
    <property type="entry name" value="Glyco_hydro_18_chit_AS"/>
</dbReference>
<dbReference type="PANTHER" id="PTHR45708">
    <property type="entry name" value="ENDOCHITINASE"/>
    <property type="match status" value="1"/>
</dbReference>
<dbReference type="PROSITE" id="PS51910">
    <property type="entry name" value="GH18_2"/>
    <property type="match status" value="1"/>
</dbReference>
<comment type="catalytic activity">
    <reaction evidence="1">
        <text>Random endo-hydrolysis of N-acetyl-beta-D-glucosaminide (1-&gt;4)-beta-linkages in chitin and chitodextrins.</text>
        <dbReference type="EC" id="3.2.1.14"/>
    </reaction>
</comment>
<dbReference type="GO" id="GO:0006032">
    <property type="term" value="P:chitin catabolic process"/>
    <property type="evidence" value="ECO:0007669"/>
    <property type="project" value="UniProtKB-KW"/>
</dbReference>
<keyword evidence="11" id="KW-0732">Signal</keyword>
<dbReference type="Proteomes" id="UP000799779">
    <property type="component" value="Unassembled WGS sequence"/>
</dbReference>
<keyword evidence="7 10" id="KW-0326">Glycosidase</keyword>
<dbReference type="EC" id="3.2.1.14" evidence="2"/>
<dbReference type="OrthoDB" id="6020543at2759"/>
<evidence type="ECO:0000256" key="2">
    <source>
        <dbReference type="ARBA" id="ARBA00012729"/>
    </source>
</evidence>
<dbReference type="AlphaFoldDB" id="A0A6A5WIX4"/>
<protein>
    <recommendedName>
        <fullName evidence="2">chitinase</fullName>
        <ecNumber evidence="2">3.2.1.14</ecNumber>
    </recommendedName>
</protein>
<dbReference type="PROSITE" id="PS01095">
    <property type="entry name" value="GH18_1"/>
    <property type="match status" value="1"/>
</dbReference>
<evidence type="ECO:0000256" key="8">
    <source>
        <dbReference type="ARBA" id="ARBA00023326"/>
    </source>
</evidence>
<evidence type="ECO:0000313" key="13">
    <source>
        <dbReference type="EMBL" id="KAF2000759.1"/>
    </source>
</evidence>
<keyword evidence="8" id="KW-0624">Polysaccharide degradation</keyword>
<evidence type="ECO:0000256" key="7">
    <source>
        <dbReference type="ARBA" id="ARBA00023295"/>
    </source>
</evidence>
<evidence type="ECO:0000256" key="1">
    <source>
        <dbReference type="ARBA" id="ARBA00000822"/>
    </source>
</evidence>
<keyword evidence="14" id="KW-1185">Reference proteome</keyword>
<organism evidence="13 14">
    <name type="scientific">Amniculicola lignicola CBS 123094</name>
    <dbReference type="NCBI Taxonomy" id="1392246"/>
    <lineage>
        <taxon>Eukaryota</taxon>
        <taxon>Fungi</taxon>
        <taxon>Dikarya</taxon>
        <taxon>Ascomycota</taxon>
        <taxon>Pezizomycotina</taxon>
        <taxon>Dothideomycetes</taxon>
        <taxon>Pleosporomycetidae</taxon>
        <taxon>Pleosporales</taxon>
        <taxon>Amniculicolaceae</taxon>
        <taxon>Amniculicola</taxon>
    </lineage>
</organism>
<keyword evidence="5" id="KW-0146">Chitin degradation</keyword>
<proteinExistence type="inferred from homology"/>
<feature type="chain" id="PRO_5025436163" description="chitinase" evidence="11">
    <location>
        <begin position="23"/>
        <end position="414"/>
    </location>
</feature>
<dbReference type="GO" id="GO:0008843">
    <property type="term" value="F:endochitinase activity"/>
    <property type="evidence" value="ECO:0007669"/>
    <property type="project" value="UniProtKB-EC"/>
</dbReference>
<dbReference type="CDD" id="cd02877">
    <property type="entry name" value="GH18_hevamine_XipI_class_III"/>
    <property type="match status" value="1"/>
</dbReference>
<name>A0A6A5WIX4_9PLEO</name>
<feature type="domain" description="GH18" evidence="12">
    <location>
        <begin position="30"/>
        <end position="360"/>
    </location>
</feature>
<gene>
    <name evidence="13" type="ORF">P154DRAFT_434525</name>
</gene>
<accession>A0A6A5WIX4</accession>
<evidence type="ECO:0000259" key="12">
    <source>
        <dbReference type="PROSITE" id="PS51910"/>
    </source>
</evidence>
<dbReference type="InterPro" id="IPR017853">
    <property type="entry name" value="GH"/>
</dbReference>
<evidence type="ECO:0000256" key="11">
    <source>
        <dbReference type="SAM" id="SignalP"/>
    </source>
</evidence>
<feature type="signal peptide" evidence="11">
    <location>
        <begin position="1"/>
        <end position="22"/>
    </location>
</feature>
<dbReference type="InterPro" id="IPR050542">
    <property type="entry name" value="Glycosyl_Hydrlase18_Chitinase"/>
</dbReference>
<dbReference type="Gene3D" id="3.20.20.80">
    <property type="entry name" value="Glycosidases"/>
    <property type="match status" value="1"/>
</dbReference>
<dbReference type="InterPro" id="IPR045321">
    <property type="entry name" value="Cts1-like"/>
</dbReference>
<comment type="similarity">
    <text evidence="9">Belongs to the glycosyl hydrolase 18 family. Chitinase class III subfamily.</text>
</comment>
<dbReference type="Pfam" id="PF00704">
    <property type="entry name" value="Glyco_hydro_18"/>
    <property type="match status" value="1"/>
</dbReference>
<dbReference type="GO" id="GO:0000272">
    <property type="term" value="P:polysaccharide catabolic process"/>
    <property type="evidence" value="ECO:0007669"/>
    <property type="project" value="UniProtKB-KW"/>
</dbReference>
<reference evidence="13" key="1">
    <citation type="journal article" date="2020" name="Stud. Mycol.">
        <title>101 Dothideomycetes genomes: a test case for predicting lifestyles and emergence of pathogens.</title>
        <authorList>
            <person name="Haridas S."/>
            <person name="Albert R."/>
            <person name="Binder M."/>
            <person name="Bloem J."/>
            <person name="Labutti K."/>
            <person name="Salamov A."/>
            <person name="Andreopoulos B."/>
            <person name="Baker S."/>
            <person name="Barry K."/>
            <person name="Bills G."/>
            <person name="Bluhm B."/>
            <person name="Cannon C."/>
            <person name="Castanera R."/>
            <person name="Culley D."/>
            <person name="Daum C."/>
            <person name="Ezra D."/>
            <person name="Gonzalez J."/>
            <person name="Henrissat B."/>
            <person name="Kuo A."/>
            <person name="Liang C."/>
            <person name="Lipzen A."/>
            <person name="Lutzoni F."/>
            <person name="Magnuson J."/>
            <person name="Mondo S."/>
            <person name="Nolan M."/>
            <person name="Ohm R."/>
            <person name="Pangilinan J."/>
            <person name="Park H.-J."/>
            <person name="Ramirez L."/>
            <person name="Alfaro M."/>
            <person name="Sun H."/>
            <person name="Tritt A."/>
            <person name="Yoshinaga Y."/>
            <person name="Zwiers L.-H."/>
            <person name="Turgeon B."/>
            <person name="Goodwin S."/>
            <person name="Spatafora J."/>
            <person name="Crous P."/>
            <person name="Grigoriev I."/>
        </authorList>
    </citation>
    <scope>NUCLEOTIDE SEQUENCE</scope>
    <source>
        <strain evidence="13">CBS 123094</strain>
    </source>
</reference>
<keyword evidence="4 10" id="KW-0378">Hydrolase</keyword>
<dbReference type="PANTHER" id="PTHR45708:SF49">
    <property type="entry name" value="ENDOCHITINASE"/>
    <property type="match status" value="1"/>
</dbReference>